<keyword evidence="2" id="KW-0238">DNA-binding</keyword>
<sequence length="234" mass="26180">MSNAKIPDCRECPVRHRSIMKDLEEGLLEQIGTAKHCDIYRKGDVIFREGNRPQGLYAIYSGKVKVYKTNERGKDQILRLTKAGDALGYRALISGEHYMASAEALEDCRICFIPKSTFDTLLQTSDRLFARIIKVLAEDLKVAESQIAAMATKTVRERTAEALVIIHNYYGVNADGSLSVAMSREDLASMVGTATESLIRMLSEFKSEGLIDLKDKKIIIKDLKKIEKAANIFD</sequence>
<dbReference type="SUPFAM" id="SSF51206">
    <property type="entry name" value="cAMP-binding domain-like"/>
    <property type="match status" value="1"/>
</dbReference>
<dbReference type="Gene3D" id="2.60.120.10">
    <property type="entry name" value="Jelly Rolls"/>
    <property type="match status" value="1"/>
</dbReference>
<dbReference type="STRING" id="927664.SAMN05421780_101294"/>
<feature type="domain" description="Cyclic nucleotide-binding" evidence="4">
    <location>
        <begin position="19"/>
        <end position="139"/>
    </location>
</feature>
<dbReference type="PROSITE" id="PS51063">
    <property type="entry name" value="HTH_CRP_2"/>
    <property type="match status" value="1"/>
</dbReference>
<evidence type="ECO:0000256" key="1">
    <source>
        <dbReference type="ARBA" id="ARBA00023015"/>
    </source>
</evidence>
<dbReference type="InterPro" id="IPR050397">
    <property type="entry name" value="Env_Response_Regulators"/>
</dbReference>
<dbReference type="PROSITE" id="PS50042">
    <property type="entry name" value="CNMP_BINDING_3"/>
    <property type="match status" value="1"/>
</dbReference>
<dbReference type="InterPro" id="IPR014710">
    <property type="entry name" value="RmlC-like_jellyroll"/>
</dbReference>
<dbReference type="Pfam" id="PF00027">
    <property type="entry name" value="cNMP_binding"/>
    <property type="match status" value="1"/>
</dbReference>
<dbReference type="PANTHER" id="PTHR24567:SF74">
    <property type="entry name" value="HTH-TYPE TRANSCRIPTIONAL REGULATOR ARCR"/>
    <property type="match status" value="1"/>
</dbReference>
<dbReference type="PRINTS" id="PR00034">
    <property type="entry name" value="HTHCRP"/>
</dbReference>
<evidence type="ECO:0000256" key="3">
    <source>
        <dbReference type="ARBA" id="ARBA00023163"/>
    </source>
</evidence>
<dbReference type="InterPro" id="IPR036388">
    <property type="entry name" value="WH-like_DNA-bd_sf"/>
</dbReference>
<protein>
    <submittedName>
        <fullName evidence="6">CRP/FNR family transcriptional regulator, anaerobic regulatory protein</fullName>
    </submittedName>
</protein>
<evidence type="ECO:0000313" key="7">
    <source>
        <dbReference type="Proteomes" id="UP000199514"/>
    </source>
</evidence>
<dbReference type="InterPro" id="IPR000595">
    <property type="entry name" value="cNMP-bd_dom"/>
</dbReference>
<dbReference type="Proteomes" id="UP000199514">
    <property type="component" value="Unassembled WGS sequence"/>
</dbReference>
<keyword evidence="3" id="KW-0804">Transcription</keyword>
<keyword evidence="1" id="KW-0805">Transcription regulation</keyword>
<dbReference type="SMART" id="SM00100">
    <property type="entry name" value="cNMP"/>
    <property type="match status" value="1"/>
</dbReference>
<dbReference type="InterPro" id="IPR012318">
    <property type="entry name" value="HTH_CRP"/>
</dbReference>
<dbReference type="SUPFAM" id="SSF46785">
    <property type="entry name" value="Winged helix' DNA-binding domain"/>
    <property type="match status" value="1"/>
</dbReference>
<dbReference type="GO" id="GO:0003700">
    <property type="term" value="F:DNA-binding transcription factor activity"/>
    <property type="evidence" value="ECO:0007669"/>
    <property type="project" value="TreeGrafter"/>
</dbReference>
<evidence type="ECO:0000259" key="4">
    <source>
        <dbReference type="PROSITE" id="PS50042"/>
    </source>
</evidence>
<reference evidence="6 7" key="1">
    <citation type="submission" date="2016-10" db="EMBL/GenBank/DDBJ databases">
        <authorList>
            <person name="de Groot N.N."/>
        </authorList>
    </citation>
    <scope>NUCLEOTIDE SEQUENCE [LARGE SCALE GENOMIC DNA]</scope>
    <source>
        <strain evidence="6 7">DSM 6793</strain>
    </source>
</reference>
<dbReference type="Gene3D" id="1.10.10.10">
    <property type="entry name" value="Winged helix-like DNA-binding domain superfamily/Winged helix DNA-binding domain"/>
    <property type="match status" value="1"/>
</dbReference>
<organism evidence="6 7">
    <name type="scientific">Flexibacter flexilis DSM 6793</name>
    <dbReference type="NCBI Taxonomy" id="927664"/>
    <lineage>
        <taxon>Bacteria</taxon>
        <taxon>Pseudomonadati</taxon>
        <taxon>Bacteroidota</taxon>
        <taxon>Cytophagia</taxon>
        <taxon>Cytophagales</taxon>
        <taxon>Flexibacteraceae</taxon>
        <taxon>Flexibacter</taxon>
    </lineage>
</organism>
<dbReference type="PANTHER" id="PTHR24567">
    <property type="entry name" value="CRP FAMILY TRANSCRIPTIONAL REGULATORY PROTEIN"/>
    <property type="match status" value="1"/>
</dbReference>
<gene>
    <name evidence="6" type="ORF">SAMN05421780_101294</name>
</gene>
<dbReference type="GO" id="GO:0005829">
    <property type="term" value="C:cytosol"/>
    <property type="evidence" value="ECO:0007669"/>
    <property type="project" value="TreeGrafter"/>
</dbReference>
<dbReference type="RefSeq" id="WP_091506126.1">
    <property type="nucleotide sequence ID" value="NZ_FOLE01000001.1"/>
</dbReference>
<dbReference type="InterPro" id="IPR036390">
    <property type="entry name" value="WH_DNA-bd_sf"/>
</dbReference>
<dbReference type="CDD" id="cd00038">
    <property type="entry name" value="CAP_ED"/>
    <property type="match status" value="1"/>
</dbReference>
<keyword evidence="7" id="KW-1185">Reference proteome</keyword>
<feature type="domain" description="HTH crp-type" evidence="5">
    <location>
        <begin position="153"/>
        <end position="224"/>
    </location>
</feature>
<dbReference type="GO" id="GO:0003677">
    <property type="term" value="F:DNA binding"/>
    <property type="evidence" value="ECO:0007669"/>
    <property type="project" value="UniProtKB-KW"/>
</dbReference>
<evidence type="ECO:0000256" key="2">
    <source>
        <dbReference type="ARBA" id="ARBA00023125"/>
    </source>
</evidence>
<dbReference type="AlphaFoldDB" id="A0A1I1DKN6"/>
<dbReference type="Pfam" id="PF13545">
    <property type="entry name" value="HTH_Crp_2"/>
    <property type="match status" value="1"/>
</dbReference>
<evidence type="ECO:0000313" key="6">
    <source>
        <dbReference type="EMBL" id="SFB75539.1"/>
    </source>
</evidence>
<evidence type="ECO:0000259" key="5">
    <source>
        <dbReference type="PROSITE" id="PS51063"/>
    </source>
</evidence>
<dbReference type="EMBL" id="FOLE01000001">
    <property type="protein sequence ID" value="SFB75539.1"/>
    <property type="molecule type" value="Genomic_DNA"/>
</dbReference>
<dbReference type="InterPro" id="IPR018490">
    <property type="entry name" value="cNMP-bd_dom_sf"/>
</dbReference>
<proteinExistence type="predicted"/>
<dbReference type="OrthoDB" id="9127033at2"/>
<accession>A0A1I1DKN6</accession>
<dbReference type="SMART" id="SM00419">
    <property type="entry name" value="HTH_CRP"/>
    <property type="match status" value="1"/>
</dbReference>
<name>A0A1I1DKN6_9BACT</name>